<dbReference type="InterPro" id="IPR012336">
    <property type="entry name" value="Thioredoxin-like_fold"/>
</dbReference>
<evidence type="ECO:0000256" key="4">
    <source>
        <dbReference type="ARBA" id="ARBA00023157"/>
    </source>
</evidence>
<protein>
    <recommendedName>
        <fullName evidence="6">Thioredoxin domain-containing protein</fullName>
    </recommendedName>
</protein>
<keyword evidence="2" id="KW-0732">Signal</keyword>
<evidence type="ECO:0000313" key="8">
    <source>
        <dbReference type="Proteomes" id="UP000177383"/>
    </source>
</evidence>
<dbReference type="GO" id="GO:0016491">
    <property type="term" value="F:oxidoreductase activity"/>
    <property type="evidence" value="ECO:0007669"/>
    <property type="project" value="UniProtKB-KW"/>
</dbReference>
<dbReference type="Gene3D" id="3.40.30.10">
    <property type="entry name" value="Glutaredoxin"/>
    <property type="match status" value="1"/>
</dbReference>
<gene>
    <name evidence="7" type="ORF">A2773_03215</name>
</gene>
<proteinExistence type="inferred from homology"/>
<keyword evidence="5" id="KW-0676">Redox-active center</keyword>
<keyword evidence="4" id="KW-1015">Disulfide bond</keyword>
<keyword evidence="3" id="KW-0560">Oxidoreductase</keyword>
<dbReference type="PANTHER" id="PTHR13887:SF14">
    <property type="entry name" value="DISULFIDE BOND FORMATION PROTEIN D"/>
    <property type="match status" value="1"/>
</dbReference>
<dbReference type="PROSITE" id="PS51352">
    <property type="entry name" value="THIOREDOXIN_2"/>
    <property type="match status" value="1"/>
</dbReference>
<dbReference type="AlphaFoldDB" id="A0A1F5ZM06"/>
<organism evidence="7 8">
    <name type="scientific">Candidatus Gottesmanbacteria bacterium RIFCSPHIGHO2_01_FULL_39_10</name>
    <dbReference type="NCBI Taxonomy" id="1798375"/>
    <lineage>
        <taxon>Bacteria</taxon>
        <taxon>Candidatus Gottesmaniibacteriota</taxon>
    </lineage>
</organism>
<dbReference type="STRING" id="1798375.A2773_03215"/>
<feature type="domain" description="Thioredoxin" evidence="6">
    <location>
        <begin position="1"/>
        <end position="179"/>
    </location>
</feature>
<evidence type="ECO:0000256" key="3">
    <source>
        <dbReference type="ARBA" id="ARBA00023002"/>
    </source>
</evidence>
<dbReference type="InterPro" id="IPR036249">
    <property type="entry name" value="Thioredoxin-like_sf"/>
</dbReference>
<dbReference type="InterPro" id="IPR013766">
    <property type="entry name" value="Thioredoxin_domain"/>
</dbReference>
<evidence type="ECO:0000259" key="6">
    <source>
        <dbReference type="PROSITE" id="PS51352"/>
    </source>
</evidence>
<dbReference type="Proteomes" id="UP000177383">
    <property type="component" value="Unassembled WGS sequence"/>
</dbReference>
<evidence type="ECO:0000256" key="1">
    <source>
        <dbReference type="ARBA" id="ARBA00005791"/>
    </source>
</evidence>
<comment type="caution">
    <text evidence="7">The sequence shown here is derived from an EMBL/GenBank/DDBJ whole genome shotgun (WGS) entry which is preliminary data.</text>
</comment>
<dbReference type="EMBL" id="MFJE01000051">
    <property type="protein sequence ID" value="OGG13509.1"/>
    <property type="molecule type" value="Genomic_DNA"/>
</dbReference>
<name>A0A1F5ZM06_9BACT</name>
<sequence>MSQPEKTLSRSDLLPSDTYTKGNKNASSYLVEFSDFQCPACGTFKPLVDGIITKYKDKLLFGYRHFPLYNTHPFAEKAALAAEAAGRQGKFWEMYEYLFENQQKFSDEVIMEGATVLKLDKEKFDKDINDPKLKDKINRDVAAGNSLGVNATPTFFLNGKKLNISSFDDLENSVKAEINK</sequence>
<reference evidence="7 8" key="1">
    <citation type="journal article" date="2016" name="Nat. Commun.">
        <title>Thousands of microbial genomes shed light on interconnected biogeochemical processes in an aquifer system.</title>
        <authorList>
            <person name="Anantharaman K."/>
            <person name="Brown C.T."/>
            <person name="Hug L.A."/>
            <person name="Sharon I."/>
            <person name="Castelle C.J."/>
            <person name="Probst A.J."/>
            <person name="Thomas B.C."/>
            <person name="Singh A."/>
            <person name="Wilkins M.J."/>
            <person name="Karaoz U."/>
            <person name="Brodie E.L."/>
            <person name="Williams K.H."/>
            <person name="Hubbard S.S."/>
            <person name="Banfield J.F."/>
        </authorList>
    </citation>
    <scope>NUCLEOTIDE SEQUENCE [LARGE SCALE GENOMIC DNA]</scope>
</reference>
<accession>A0A1F5ZM06</accession>
<evidence type="ECO:0000313" key="7">
    <source>
        <dbReference type="EMBL" id="OGG13509.1"/>
    </source>
</evidence>
<dbReference type="SUPFAM" id="SSF52833">
    <property type="entry name" value="Thioredoxin-like"/>
    <property type="match status" value="1"/>
</dbReference>
<dbReference type="PANTHER" id="PTHR13887">
    <property type="entry name" value="GLUTATHIONE S-TRANSFERASE KAPPA"/>
    <property type="match status" value="1"/>
</dbReference>
<dbReference type="Pfam" id="PF13462">
    <property type="entry name" value="Thioredoxin_4"/>
    <property type="match status" value="1"/>
</dbReference>
<evidence type="ECO:0000256" key="2">
    <source>
        <dbReference type="ARBA" id="ARBA00022729"/>
    </source>
</evidence>
<evidence type="ECO:0000256" key="5">
    <source>
        <dbReference type="ARBA" id="ARBA00023284"/>
    </source>
</evidence>
<comment type="similarity">
    <text evidence="1">Belongs to the thioredoxin family. DsbA subfamily.</text>
</comment>